<evidence type="ECO:0000313" key="3">
    <source>
        <dbReference type="EMBL" id="RCG32215.1"/>
    </source>
</evidence>
<dbReference type="EMBL" id="QOIL01000003">
    <property type="protein sequence ID" value="RCG32215.1"/>
    <property type="molecule type" value="Genomic_DNA"/>
</dbReference>
<keyword evidence="3" id="KW-0540">Nuclease</keyword>
<feature type="domain" description="Putative restriction endonuclease" evidence="2">
    <location>
        <begin position="97"/>
        <end position="248"/>
    </location>
</feature>
<dbReference type="OrthoDB" id="4537149at2"/>
<name>A0A367FRH9_9ACTN</name>
<keyword evidence="3" id="KW-0378">Hydrolase</keyword>
<keyword evidence="3" id="KW-0255">Endonuclease</keyword>
<feature type="region of interest" description="Disordered" evidence="1">
    <location>
        <begin position="1"/>
        <end position="80"/>
    </location>
</feature>
<evidence type="ECO:0000313" key="4">
    <source>
        <dbReference type="Proteomes" id="UP000253094"/>
    </source>
</evidence>
<keyword evidence="4" id="KW-1185">Reference proteome</keyword>
<dbReference type="Gene3D" id="3.90.1570.10">
    <property type="entry name" value="tt1808, chain A"/>
    <property type="match status" value="1"/>
</dbReference>
<reference evidence="3 4" key="1">
    <citation type="submission" date="2018-06" db="EMBL/GenBank/DDBJ databases">
        <title>Sphaerisporangium craniellae sp. nov., isolated from a marine sponge in the South China Sea.</title>
        <authorList>
            <person name="Li L."/>
        </authorList>
    </citation>
    <scope>NUCLEOTIDE SEQUENCE [LARGE SCALE GENOMIC DNA]</scope>
    <source>
        <strain evidence="3 4">CCTCC AA 208026</strain>
    </source>
</reference>
<dbReference type="SUPFAM" id="SSF52980">
    <property type="entry name" value="Restriction endonuclease-like"/>
    <property type="match status" value="1"/>
</dbReference>
<organism evidence="3 4">
    <name type="scientific">Sphaerisporangium album</name>
    <dbReference type="NCBI Taxonomy" id="509200"/>
    <lineage>
        <taxon>Bacteria</taxon>
        <taxon>Bacillati</taxon>
        <taxon>Actinomycetota</taxon>
        <taxon>Actinomycetes</taxon>
        <taxon>Streptosporangiales</taxon>
        <taxon>Streptosporangiaceae</taxon>
        <taxon>Sphaerisporangium</taxon>
    </lineage>
</organism>
<protein>
    <submittedName>
        <fullName evidence="3">Uma2 family endonuclease</fullName>
    </submittedName>
</protein>
<feature type="compositionally biased region" description="Basic and acidic residues" evidence="1">
    <location>
        <begin position="66"/>
        <end position="80"/>
    </location>
</feature>
<gene>
    <name evidence="3" type="ORF">DQ384_06855</name>
</gene>
<evidence type="ECO:0000256" key="1">
    <source>
        <dbReference type="SAM" id="MobiDB-lite"/>
    </source>
</evidence>
<dbReference type="AlphaFoldDB" id="A0A367FRH9"/>
<proteinExistence type="predicted"/>
<dbReference type="PANTHER" id="PTHR35400">
    <property type="entry name" value="SLR1083 PROTEIN"/>
    <property type="match status" value="1"/>
</dbReference>
<dbReference type="InterPro" id="IPR012296">
    <property type="entry name" value="Nuclease_put_TT1808"/>
</dbReference>
<evidence type="ECO:0000259" key="2">
    <source>
        <dbReference type="Pfam" id="PF05685"/>
    </source>
</evidence>
<accession>A0A367FRH9</accession>
<comment type="caution">
    <text evidence="3">The sequence shown here is derived from an EMBL/GenBank/DDBJ whole genome shotgun (WGS) entry which is preliminary data.</text>
</comment>
<dbReference type="Pfam" id="PF05685">
    <property type="entry name" value="Uma2"/>
    <property type="match status" value="1"/>
</dbReference>
<feature type="compositionally biased region" description="Basic and acidic residues" evidence="1">
    <location>
        <begin position="29"/>
        <end position="44"/>
    </location>
</feature>
<dbReference type="InterPro" id="IPR008538">
    <property type="entry name" value="Uma2"/>
</dbReference>
<dbReference type="CDD" id="cd06260">
    <property type="entry name" value="DUF820-like"/>
    <property type="match status" value="1"/>
</dbReference>
<dbReference type="PANTHER" id="PTHR35400:SF3">
    <property type="entry name" value="SLL1072 PROTEIN"/>
    <property type="match status" value="1"/>
</dbReference>
<sequence>MIRPRYGNPPGGDAGLMVKVLDKPATAPKRGERRMPPVDQRLDAEPDIEPDIEPAARTGTGPDEPAIEHDEPATDSEAPDHGLELEGLYRELGARLEGRHKVEVIDGRVVVREMPTADHARLVYHLLVQLIPVVVERGWQLWPDIALFLGPQMDRYRPDVTVVPANPPMWQPDEVYGHATHLVVEVVSKSSAHDDHVVKPAQCALAGVPLYLVIDGFDEKVRLLGRPVEGRYDVEVAVAFGESLLLPEPWNVAIDTGRLISRPA</sequence>
<dbReference type="GO" id="GO:0004519">
    <property type="term" value="F:endonuclease activity"/>
    <property type="evidence" value="ECO:0007669"/>
    <property type="project" value="UniProtKB-KW"/>
</dbReference>
<dbReference type="Proteomes" id="UP000253094">
    <property type="component" value="Unassembled WGS sequence"/>
</dbReference>
<dbReference type="InterPro" id="IPR011335">
    <property type="entry name" value="Restrct_endonuc-II-like"/>
</dbReference>